<evidence type="ECO:0000313" key="2">
    <source>
        <dbReference type="EMBL" id="GAA4781184.1"/>
    </source>
</evidence>
<sequence length="59" mass="6099">MRKNSSTSGCSAFAAKNWRMSGVCWSLGAREGDAESDTAGAFEGARRVPCSTPGKGGKD</sequence>
<feature type="region of interest" description="Disordered" evidence="1">
    <location>
        <begin position="35"/>
        <end position="59"/>
    </location>
</feature>
<proteinExistence type="predicted"/>
<comment type="caution">
    <text evidence="2">The sequence shown here is derived from an EMBL/GenBank/DDBJ whole genome shotgun (WGS) entry which is preliminary data.</text>
</comment>
<gene>
    <name evidence="2" type="ORF">GCM10023307_01720</name>
</gene>
<reference evidence="3" key="1">
    <citation type="journal article" date="2019" name="Int. J. Syst. Evol. Microbiol.">
        <title>The Global Catalogue of Microorganisms (GCM) 10K type strain sequencing project: providing services to taxonomists for standard genome sequencing and annotation.</title>
        <authorList>
            <consortium name="The Broad Institute Genomics Platform"/>
            <consortium name="The Broad Institute Genome Sequencing Center for Infectious Disease"/>
            <person name="Wu L."/>
            <person name="Ma J."/>
        </authorList>
    </citation>
    <scope>NUCLEOTIDE SEQUENCE [LARGE SCALE GENOMIC DNA]</scope>
    <source>
        <strain evidence="3">JCM 18204</strain>
    </source>
</reference>
<accession>A0ABP9AIB5</accession>
<keyword evidence="3" id="KW-1185">Reference proteome</keyword>
<evidence type="ECO:0000256" key="1">
    <source>
        <dbReference type="SAM" id="MobiDB-lite"/>
    </source>
</evidence>
<evidence type="ECO:0000313" key="3">
    <source>
        <dbReference type="Proteomes" id="UP001499959"/>
    </source>
</evidence>
<protein>
    <submittedName>
        <fullName evidence="2">Uncharacterized protein</fullName>
    </submittedName>
</protein>
<dbReference type="Proteomes" id="UP001499959">
    <property type="component" value="Unassembled WGS sequence"/>
</dbReference>
<dbReference type="EMBL" id="BAABJE010000001">
    <property type="protein sequence ID" value="GAA4781184.1"/>
    <property type="molecule type" value="Genomic_DNA"/>
</dbReference>
<organism evidence="2 3">
    <name type="scientific">Lysobacter hankyongensis</name>
    <dbReference type="NCBI Taxonomy" id="1176535"/>
    <lineage>
        <taxon>Bacteria</taxon>
        <taxon>Pseudomonadati</taxon>
        <taxon>Pseudomonadota</taxon>
        <taxon>Gammaproteobacteria</taxon>
        <taxon>Lysobacterales</taxon>
        <taxon>Lysobacteraceae</taxon>
        <taxon>Lysobacter</taxon>
    </lineage>
</organism>
<name>A0ABP9AIB5_9GAMM</name>